<dbReference type="PATRIC" id="fig|36861.3.peg.2382"/>
<evidence type="ECO:0008006" key="3">
    <source>
        <dbReference type="Google" id="ProtNLM"/>
    </source>
</evidence>
<accession>A0A106BKT9</accession>
<evidence type="ECO:0000313" key="2">
    <source>
        <dbReference type="Proteomes" id="UP000064243"/>
    </source>
</evidence>
<name>A0A106BKT9_THIDE</name>
<gene>
    <name evidence="1" type="ORF">ABW22_12975</name>
</gene>
<dbReference type="OrthoDB" id="828244at2"/>
<reference evidence="1 2" key="1">
    <citation type="journal article" date="2015" name="Appl. Environ. Microbiol.">
        <title>Aerobic and Anaerobic Thiosulfate Oxidation by a Cold-Adapted, Subglacial Chemoautotroph.</title>
        <authorList>
            <person name="Harrold Z.R."/>
            <person name="Skidmore M.L."/>
            <person name="Hamilton T.L."/>
            <person name="Desch L."/>
            <person name="Amada K."/>
            <person name="van Gelder W."/>
            <person name="Glover K."/>
            <person name="Roden E.E."/>
            <person name="Boyd E.S."/>
        </authorList>
    </citation>
    <scope>NUCLEOTIDE SEQUENCE [LARGE SCALE GENOMIC DNA]</scope>
    <source>
        <strain evidence="1 2">RG</strain>
    </source>
</reference>
<dbReference type="EMBL" id="LDUG01000036">
    <property type="protein sequence ID" value="KVW94295.1"/>
    <property type="molecule type" value="Genomic_DNA"/>
</dbReference>
<dbReference type="AlphaFoldDB" id="A0A106BKT9"/>
<comment type="caution">
    <text evidence="1">The sequence shown here is derived from an EMBL/GenBank/DDBJ whole genome shotgun (WGS) entry which is preliminary data.</text>
</comment>
<protein>
    <recommendedName>
        <fullName evidence="3">DUF4917 domain-containing protein</fullName>
    </recommendedName>
</protein>
<sequence length="343" mass="38885">MNCLTFQEAITASNHYTKRHLLLGNGFSIACRPNIFRYDKLFEQADFSALPIAARNAFVALGSTDFERVIKVIRDAAAVATGYGLTPAQADQMRADADSLKELLVQTIAKSHPERPSDIRDEEYAACQTFLAHFQKTYTLNYDLLLYWTQMHRDDDGDISSDDGFRTSQGDIESGIESDYVVWEAGQSHEQNMWFLHGALHVFDSGTEVQKYTWTRTGVRLIEQTRDALSQNLFPLFVAEGTSAEKLERIRHSDYLAKAYRSFQEIQQCLFIYGHSLAANDEHYLKLIERGKLSHVYVGLFGDPASDANKAIIRRAQAMAIARRTQRQLKVDFFDSGTAKVWG</sequence>
<proteinExistence type="predicted"/>
<dbReference type="RefSeq" id="WP_059757399.1">
    <property type="nucleotide sequence ID" value="NZ_LDUG01000036.1"/>
</dbReference>
<keyword evidence="2" id="KW-1185">Reference proteome</keyword>
<evidence type="ECO:0000313" key="1">
    <source>
        <dbReference type="EMBL" id="KVW94295.1"/>
    </source>
</evidence>
<organism evidence="1 2">
    <name type="scientific">Thiobacillus denitrificans</name>
    <dbReference type="NCBI Taxonomy" id="36861"/>
    <lineage>
        <taxon>Bacteria</taxon>
        <taxon>Pseudomonadati</taxon>
        <taxon>Pseudomonadota</taxon>
        <taxon>Betaproteobacteria</taxon>
        <taxon>Nitrosomonadales</taxon>
        <taxon>Thiobacillaceae</taxon>
        <taxon>Thiobacillus</taxon>
    </lineage>
</organism>
<dbReference type="Pfam" id="PF16263">
    <property type="entry name" value="DUF4917"/>
    <property type="match status" value="1"/>
</dbReference>
<dbReference type="Proteomes" id="UP000064243">
    <property type="component" value="Unassembled WGS sequence"/>
</dbReference>
<dbReference type="InterPro" id="IPR032581">
    <property type="entry name" value="DUF4917"/>
</dbReference>